<evidence type="ECO:0000313" key="2">
    <source>
        <dbReference type="EMBL" id="CAK0860573.1"/>
    </source>
</evidence>
<accession>A0ABN9UL45</accession>
<gene>
    <name evidence="2" type="ORF">PCOR1329_LOCUS49494</name>
</gene>
<dbReference type="EMBL" id="CAUYUJ010015993">
    <property type="protein sequence ID" value="CAK0860573.1"/>
    <property type="molecule type" value="Genomic_DNA"/>
</dbReference>
<comment type="caution">
    <text evidence="2">The sequence shown here is derived from an EMBL/GenBank/DDBJ whole genome shotgun (WGS) entry which is preliminary data.</text>
</comment>
<proteinExistence type="predicted"/>
<dbReference type="Proteomes" id="UP001189429">
    <property type="component" value="Unassembled WGS sequence"/>
</dbReference>
<organism evidence="2 3">
    <name type="scientific">Prorocentrum cordatum</name>
    <dbReference type="NCBI Taxonomy" id="2364126"/>
    <lineage>
        <taxon>Eukaryota</taxon>
        <taxon>Sar</taxon>
        <taxon>Alveolata</taxon>
        <taxon>Dinophyceae</taxon>
        <taxon>Prorocentrales</taxon>
        <taxon>Prorocentraceae</taxon>
        <taxon>Prorocentrum</taxon>
    </lineage>
</organism>
<evidence type="ECO:0000313" key="3">
    <source>
        <dbReference type="Proteomes" id="UP001189429"/>
    </source>
</evidence>
<keyword evidence="3" id="KW-1185">Reference proteome</keyword>
<evidence type="ECO:0008006" key="4">
    <source>
        <dbReference type="Google" id="ProtNLM"/>
    </source>
</evidence>
<evidence type="ECO:0000256" key="1">
    <source>
        <dbReference type="SAM" id="MobiDB-lite"/>
    </source>
</evidence>
<reference evidence="2" key="1">
    <citation type="submission" date="2023-10" db="EMBL/GenBank/DDBJ databases">
        <authorList>
            <person name="Chen Y."/>
            <person name="Shah S."/>
            <person name="Dougan E. K."/>
            <person name="Thang M."/>
            <person name="Chan C."/>
        </authorList>
    </citation>
    <scope>NUCLEOTIDE SEQUENCE [LARGE SCALE GENOMIC DNA]</scope>
</reference>
<feature type="region of interest" description="Disordered" evidence="1">
    <location>
        <begin position="259"/>
        <end position="325"/>
    </location>
</feature>
<feature type="region of interest" description="Disordered" evidence="1">
    <location>
        <begin position="1"/>
        <end position="68"/>
    </location>
</feature>
<feature type="compositionally biased region" description="Polar residues" evidence="1">
    <location>
        <begin position="1"/>
        <end position="12"/>
    </location>
</feature>
<feature type="non-terminal residue" evidence="2">
    <location>
        <position position="1"/>
    </location>
</feature>
<name>A0ABN9UL45_9DINO</name>
<sequence>AARRTSWGTPGSSAAPPACRAHGATGRGRCAGRGGAALARRRRRPEPGHAGALQPRGARAGRFCRPRDPLRPRGAVGGTFSAGDPLDLLIVTAEAGDYTPFNVSENTHSGRGGEVGSVSQKCGGRSSLVFRLVGANTSAPEVAEDFLATFFFVDRRLQVQVHGFDDYFVSSDSLLKVVRISHGGLWARTSGFSTWAMSPTNLSLRDPTNLSQDEQHLALTLLFRGASEFRVDVAVTGPREDDGVDLVFAGAPLQLFCPGGSRRGRQDQDDAPSTPRRCREVAAHTGTGLSLGRRAPSGVAARLGGTAAGQDSRDPVLPPLRAQQS</sequence>
<protein>
    <recommendedName>
        <fullName evidence="4">Galectin</fullName>
    </recommendedName>
</protein>
<feature type="compositionally biased region" description="Gly residues" evidence="1">
    <location>
        <begin position="25"/>
        <end position="35"/>
    </location>
</feature>